<dbReference type="EMBL" id="JAOPJF010000014">
    <property type="protein sequence ID" value="KAK1146895.1"/>
    <property type="molecule type" value="Genomic_DNA"/>
</dbReference>
<keyword evidence="2" id="KW-1185">Reference proteome</keyword>
<dbReference type="Proteomes" id="UP001177260">
    <property type="component" value="Unassembled WGS sequence"/>
</dbReference>
<name>A0ACC3B967_9EURO</name>
<evidence type="ECO:0000313" key="2">
    <source>
        <dbReference type="Proteomes" id="UP001177260"/>
    </source>
</evidence>
<sequence length="616" mass="68164">MANPAIDDLLLPKDRWGKSRCGAKFTLVPKVELEKDGGFVDVPELTCASRAMCLDIDGIHITLISEEKPVDKGKSKARSKAKSKAGLEILSNARLQLKEGRRYALVGRNGTGKSTLLRSIAEKLIPSIPEGTRVALLQQTRLVEAVDDRSSANEEGSGPTVLQAVIEKATSKSIIERDIKTLSKSTEKSDPYAALRALRSLNHERHQKDLFLLDKDARLRSGVRGLQARKALVAYEKVVAESKELLNQPSEDIPPETLQQETQGAADMLARLQEQVEPSIIAEAEARARSILRGLGFSTSQMASPISTLSGGWHMRAALASTLLEKADILILDEPTNFLDMLGIIWLERYLVSLGDSKKPPTIIVVSHDRDFQSLCTDLIIFKDKILTYFHGDLPTYETSQFERRQWLIKMKHAKDKQKALIEQTIATNLKDGKAKDDQNKIRQAKSRQKKLDNRWGLEVSAKGGRFKLNRDRGSLISLENVNFRYSTQSPVIIRDVNISIGMGDRIGILGLNGTGKSTLVQILVGAARETSGARFTHPRLRLGYYSQYGVEALQAIGQNEETLTPLLLLTREVNGEMTEGEIRGLLSQLGLPGRIASHVPICKLSGGQLMRSRRT</sequence>
<proteinExistence type="predicted"/>
<evidence type="ECO:0000313" key="1">
    <source>
        <dbReference type="EMBL" id="KAK1146895.1"/>
    </source>
</evidence>
<organism evidence="1 2">
    <name type="scientific">Aspergillus melleus</name>
    <dbReference type="NCBI Taxonomy" id="138277"/>
    <lineage>
        <taxon>Eukaryota</taxon>
        <taxon>Fungi</taxon>
        <taxon>Dikarya</taxon>
        <taxon>Ascomycota</taxon>
        <taxon>Pezizomycotina</taxon>
        <taxon>Eurotiomycetes</taxon>
        <taxon>Eurotiomycetidae</taxon>
        <taxon>Eurotiales</taxon>
        <taxon>Aspergillaceae</taxon>
        <taxon>Aspergillus</taxon>
        <taxon>Aspergillus subgen. Circumdati</taxon>
    </lineage>
</organism>
<accession>A0ACC3B967</accession>
<protein>
    <submittedName>
        <fullName evidence="1">Uncharacterized protein</fullName>
    </submittedName>
</protein>
<comment type="caution">
    <text evidence="1">The sequence shown here is derived from an EMBL/GenBank/DDBJ whole genome shotgun (WGS) entry which is preliminary data.</text>
</comment>
<reference evidence="1 2" key="1">
    <citation type="journal article" date="2023" name="ACS Omega">
        <title>Identification of the Neoaspergillic Acid Biosynthesis Gene Cluster by Establishing an In Vitro CRISPR-Ribonucleoprotein Genetic System in Aspergillus melleus.</title>
        <authorList>
            <person name="Yuan B."/>
            <person name="Grau M.F."/>
            <person name="Murata R.M."/>
            <person name="Torok T."/>
            <person name="Venkateswaran K."/>
            <person name="Stajich J.E."/>
            <person name="Wang C.C.C."/>
        </authorList>
    </citation>
    <scope>NUCLEOTIDE SEQUENCE [LARGE SCALE GENOMIC DNA]</scope>
    <source>
        <strain evidence="1 2">IMV 1140</strain>
    </source>
</reference>
<gene>
    <name evidence="1" type="ORF">N8T08_002221</name>
</gene>